<dbReference type="GO" id="GO:0055085">
    <property type="term" value="P:transmembrane transport"/>
    <property type="evidence" value="ECO:0007669"/>
    <property type="project" value="InterPro"/>
</dbReference>
<dbReference type="InterPro" id="IPR000515">
    <property type="entry name" value="MetI-like"/>
</dbReference>
<organism evidence="9 10">
    <name type="scientific">Candidatus Aeolococcus gillhamiae</name>
    <dbReference type="NCBI Taxonomy" id="3127015"/>
    <lineage>
        <taxon>Bacteria</taxon>
        <taxon>Bacillati</taxon>
        <taxon>Candidatus Dormiibacterota</taxon>
        <taxon>Candidatus Dormibacteria</taxon>
        <taxon>Candidatus Aeolococcales</taxon>
        <taxon>Candidatus Aeolococcaceae</taxon>
        <taxon>Candidatus Aeolococcus</taxon>
    </lineage>
</organism>
<feature type="transmembrane region" description="Helical" evidence="7">
    <location>
        <begin position="176"/>
        <end position="196"/>
    </location>
</feature>
<dbReference type="PROSITE" id="PS50928">
    <property type="entry name" value="ABC_TM1"/>
    <property type="match status" value="1"/>
</dbReference>
<dbReference type="PANTHER" id="PTHR43163:SF6">
    <property type="entry name" value="DIPEPTIDE TRANSPORT SYSTEM PERMEASE PROTEIN DPPB-RELATED"/>
    <property type="match status" value="1"/>
</dbReference>
<sequence>MMLRYVVKRAAAAVGLLLAASLVLFLLEHLAPGNVESVLLGGRPSTPGLLATIREQYHLNSPLYEQYGYWLGGVLHADLGESITYKTSVSSVVGSRITVTLELALYGAVITIVAGVALGAIAAIRQGHLADSVISGVVLVLASISSYVSGIVLLVVFGVTLGWFPILGTGSGGGDRLYHLTLPALALSLSLIALIARTTRASVARVLAMEFVETVRARGFSERRVIIKHVLRSALVPILTVSGLAVGYLISGAVLVEYTFGLNGLGSLLVQAVEAKDYAVVQAVTLLFTAAFIGLNLLVDLLYGVIDPRIRISGQSQ</sequence>
<name>A0A934JYA1_9BACT</name>
<dbReference type="GO" id="GO:0005886">
    <property type="term" value="C:plasma membrane"/>
    <property type="evidence" value="ECO:0007669"/>
    <property type="project" value="UniProtKB-SubCell"/>
</dbReference>
<feature type="transmembrane region" description="Helical" evidence="7">
    <location>
        <begin position="103"/>
        <end position="124"/>
    </location>
</feature>
<comment type="similarity">
    <text evidence="7">Belongs to the binding-protein-dependent transport system permease family.</text>
</comment>
<keyword evidence="5 7" id="KW-1133">Transmembrane helix</keyword>
<dbReference type="SUPFAM" id="SSF161098">
    <property type="entry name" value="MetI-like"/>
    <property type="match status" value="1"/>
</dbReference>
<evidence type="ECO:0000256" key="4">
    <source>
        <dbReference type="ARBA" id="ARBA00022692"/>
    </source>
</evidence>
<keyword evidence="3" id="KW-1003">Cell membrane</keyword>
<evidence type="ECO:0000256" key="7">
    <source>
        <dbReference type="RuleBase" id="RU363032"/>
    </source>
</evidence>
<dbReference type="AlphaFoldDB" id="A0A934JYA1"/>
<evidence type="ECO:0000256" key="6">
    <source>
        <dbReference type="ARBA" id="ARBA00023136"/>
    </source>
</evidence>
<keyword evidence="6 7" id="KW-0472">Membrane</keyword>
<feature type="domain" description="ABC transmembrane type-1" evidence="8">
    <location>
        <begin position="97"/>
        <end position="299"/>
    </location>
</feature>
<evidence type="ECO:0000313" key="9">
    <source>
        <dbReference type="EMBL" id="MBJ7593762.1"/>
    </source>
</evidence>
<dbReference type="CDD" id="cd06261">
    <property type="entry name" value="TM_PBP2"/>
    <property type="match status" value="1"/>
</dbReference>
<gene>
    <name evidence="9" type="ORF">JF886_02695</name>
</gene>
<reference evidence="9 10" key="1">
    <citation type="submission" date="2020-10" db="EMBL/GenBank/DDBJ databases">
        <title>Ca. Dormibacterota MAGs.</title>
        <authorList>
            <person name="Montgomery K."/>
        </authorList>
    </citation>
    <scope>NUCLEOTIDE SEQUENCE [LARGE SCALE GENOMIC DNA]</scope>
    <source>
        <strain evidence="9">SC8812_S17_18</strain>
    </source>
</reference>
<dbReference type="PANTHER" id="PTHR43163">
    <property type="entry name" value="DIPEPTIDE TRANSPORT SYSTEM PERMEASE PROTEIN DPPB-RELATED"/>
    <property type="match status" value="1"/>
</dbReference>
<feature type="transmembrane region" description="Helical" evidence="7">
    <location>
        <begin position="234"/>
        <end position="260"/>
    </location>
</feature>
<dbReference type="Pfam" id="PF00528">
    <property type="entry name" value="BPD_transp_1"/>
    <property type="match status" value="1"/>
</dbReference>
<dbReference type="Gene3D" id="1.10.3720.10">
    <property type="entry name" value="MetI-like"/>
    <property type="match status" value="1"/>
</dbReference>
<dbReference type="Pfam" id="PF19300">
    <property type="entry name" value="BPD_transp_1_N"/>
    <property type="match status" value="1"/>
</dbReference>
<evidence type="ECO:0000259" key="8">
    <source>
        <dbReference type="PROSITE" id="PS50928"/>
    </source>
</evidence>
<dbReference type="InterPro" id="IPR035906">
    <property type="entry name" value="MetI-like_sf"/>
</dbReference>
<accession>A0A934JYA1</accession>
<comment type="subcellular location">
    <subcellularLocation>
        <location evidence="1 7">Cell membrane</location>
        <topology evidence="1 7">Multi-pass membrane protein</topology>
    </subcellularLocation>
</comment>
<dbReference type="InterPro" id="IPR045621">
    <property type="entry name" value="BPD_transp_1_N"/>
</dbReference>
<evidence type="ECO:0000313" key="10">
    <source>
        <dbReference type="Proteomes" id="UP000606991"/>
    </source>
</evidence>
<evidence type="ECO:0000256" key="3">
    <source>
        <dbReference type="ARBA" id="ARBA00022475"/>
    </source>
</evidence>
<evidence type="ECO:0000256" key="1">
    <source>
        <dbReference type="ARBA" id="ARBA00004651"/>
    </source>
</evidence>
<comment type="caution">
    <text evidence="9">The sequence shown here is derived from an EMBL/GenBank/DDBJ whole genome shotgun (WGS) entry which is preliminary data.</text>
</comment>
<proteinExistence type="inferred from homology"/>
<keyword evidence="2 7" id="KW-0813">Transport</keyword>
<evidence type="ECO:0000256" key="2">
    <source>
        <dbReference type="ARBA" id="ARBA00022448"/>
    </source>
</evidence>
<keyword evidence="4 7" id="KW-0812">Transmembrane</keyword>
<evidence type="ECO:0000256" key="5">
    <source>
        <dbReference type="ARBA" id="ARBA00022989"/>
    </source>
</evidence>
<feature type="transmembrane region" description="Helical" evidence="7">
    <location>
        <begin position="136"/>
        <end position="164"/>
    </location>
</feature>
<protein>
    <submittedName>
        <fullName evidence="9">ABC transporter permease</fullName>
    </submittedName>
</protein>
<feature type="transmembrane region" description="Helical" evidence="7">
    <location>
        <begin position="280"/>
        <end position="303"/>
    </location>
</feature>
<dbReference type="EMBL" id="JAEKNS010000037">
    <property type="protein sequence ID" value="MBJ7593762.1"/>
    <property type="molecule type" value="Genomic_DNA"/>
</dbReference>
<dbReference type="Proteomes" id="UP000606991">
    <property type="component" value="Unassembled WGS sequence"/>
</dbReference>